<evidence type="ECO:0000256" key="1">
    <source>
        <dbReference type="SAM" id="MobiDB-lite"/>
    </source>
</evidence>
<feature type="region of interest" description="Disordered" evidence="1">
    <location>
        <begin position="51"/>
        <end position="96"/>
    </location>
</feature>
<feature type="compositionally biased region" description="Basic and acidic residues" evidence="1">
    <location>
        <begin position="71"/>
        <end position="82"/>
    </location>
</feature>
<name>A0A7G8Q8J3_9GAMM</name>
<protein>
    <submittedName>
        <fullName evidence="3">Uncharacterized protein</fullName>
    </submittedName>
</protein>
<keyword evidence="4" id="KW-1185">Reference proteome</keyword>
<gene>
    <name evidence="3" type="ORF">H8F01_08310</name>
</gene>
<accession>A0A7G8Q8J3</accession>
<feature type="signal peptide" evidence="2">
    <location>
        <begin position="1"/>
        <end position="25"/>
    </location>
</feature>
<dbReference type="AlphaFoldDB" id="A0A7G8Q8J3"/>
<evidence type="ECO:0000256" key="2">
    <source>
        <dbReference type="SAM" id="SignalP"/>
    </source>
</evidence>
<sequence length="96" mass="10573">MKRTRTIFVAAFALGLVAAANAGNAADLRSPEPQARTTEHDGSLPTLASEVLPMEGARRARPWQTSVLPRITDHRPTGRPDWDIDYPSQLAPQEQR</sequence>
<keyword evidence="2" id="KW-0732">Signal</keyword>
<dbReference type="RefSeq" id="WP_187058528.1">
    <property type="nucleotide sequence ID" value="NZ_CP060412.1"/>
</dbReference>
<feature type="chain" id="PRO_5028937717" evidence="2">
    <location>
        <begin position="26"/>
        <end position="96"/>
    </location>
</feature>
<evidence type="ECO:0000313" key="3">
    <source>
        <dbReference type="EMBL" id="QNK03101.1"/>
    </source>
</evidence>
<reference evidence="3 4" key="1">
    <citation type="submission" date="2020-08" db="EMBL/GenBank/DDBJ databases">
        <title>Dyella sp. G9 isolated from forest soil.</title>
        <authorList>
            <person name="Fu J."/>
            <person name="Qiu L."/>
        </authorList>
    </citation>
    <scope>NUCLEOTIDE SEQUENCE [LARGE SCALE GENOMIC DNA]</scope>
    <source>
        <strain evidence="3 4">G9</strain>
    </source>
</reference>
<dbReference type="KEGG" id="dtl:H8F01_08310"/>
<organism evidence="3 4">
    <name type="scientific">Dyella telluris</name>
    <dbReference type="NCBI Taxonomy" id="2763498"/>
    <lineage>
        <taxon>Bacteria</taxon>
        <taxon>Pseudomonadati</taxon>
        <taxon>Pseudomonadota</taxon>
        <taxon>Gammaproteobacteria</taxon>
        <taxon>Lysobacterales</taxon>
        <taxon>Rhodanobacteraceae</taxon>
        <taxon>Dyella</taxon>
    </lineage>
</organism>
<dbReference type="EMBL" id="CP060412">
    <property type="protein sequence ID" value="QNK03101.1"/>
    <property type="molecule type" value="Genomic_DNA"/>
</dbReference>
<feature type="region of interest" description="Disordered" evidence="1">
    <location>
        <begin position="27"/>
        <end position="46"/>
    </location>
</feature>
<proteinExistence type="predicted"/>
<evidence type="ECO:0000313" key="4">
    <source>
        <dbReference type="Proteomes" id="UP000515873"/>
    </source>
</evidence>
<dbReference type="Proteomes" id="UP000515873">
    <property type="component" value="Chromosome"/>
</dbReference>